<sequence>SGASASLESVTLEDLTPGEVLVRVAFSGLNYKDALAVTGRGAILRAYPRVAGIDLSGVVEHSSDAAFKPGDRVLATGAGLGEWLDGGFAEYARVPAEALVPLPPGLSLLEAMALGTAGFTAALALRRMLENHQDPGHGPIAVTGATGGVGGIALALLKRAGFATAAITGKPEA</sequence>
<feature type="domain" description="Enoyl reductase (ER)" evidence="1">
    <location>
        <begin position="5"/>
        <end position="172"/>
    </location>
</feature>
<dbReference type="PANTHER" id="PTHR43677:SF1">
    <property type="entry name" value="ACRYLYL-COA REDUCTASE ACUI-RELATED"/>
    <property type="match status" value="1"/>
</dbReference>
<evidence type="ECO:0000313" key="2">
    <source>
        <dbReference type="EMBL" id="EQD78904.1"/>
    </source>
</evidence>
<name>T1DBT6_9ZZZZ</name>
<dbReference type="InterPro" id="IPR011032">
    <property type="entry name" value="GroES-like_sf"/>
</dbReference>
<feature type="non-terminal residue" evidence="2">
    <location>
        <position position="1"/>
    </location>
</feature>
<evidence type="ECO:0000259" key="1">
    <source>
        <dbReference type="SMART" id="SM00829"/>
    </source>
</evidence>
<accession>T1DBT6</accession>
<dbReference type="InterPro" id="IPR020843">
    <property type="entry name" value="ER"/>
</dbReference>
<dbReference type="EMBL" id="AUZY01000362">
    <property type="protein sequence ID" value="EQD78904.1"/>
    <property type="molecule type" value="Genomic_DNA"/>
</dbReference>
<dbReference type="AlphaFoldDB" id="T1DBT6"/>
<gene>
    <name evidence="2" type="ORF">B1B_00477</name>
</gene>
<feature type="non-terminal residue" evidence="2">
    <location>
        <position position="173"/>
    </location>
</feature>
<proteinExistence type="predicted"/>
<dbReference type="SMART" id="SM00829">
    <property type="entry name" value="PKS_ER"/>
    <property type="match status" value="1"/>
</dbReference>
<dbReference type="PANTHER" id="PTHR43677">
    <property type="entry name" value="SHORT-CHAIN DEHYDROGENASE/REDUCTASE"/>
    <property type="match status" value="1"/>
</dbReference>
<dbReference type="InterPro" id="IPR051397">
    <property type="entry name" value="Zn-ADH-like_protein"/>
</dbReference>
<dbReference type="InterPro" id="IPR013154">
    <property type="entry name" value="ADH-like_N"/>
</dbReference>
<dbReference type="SUPFAM" id="SSF50129">
    <property type="entry name" value="GroES-like"/>
    <property type="match status" value="1"/>
</dbReference>
<protein>
    <submittedName>
        <fullName evidence="2">Quinone oxidoreductase, YhdH/YhfP family</fullName>
    </submittedName>
</protein>
<comment type="caution">
    <text evidence="2">The sequence shown here is derived from an EMBL/GenBank/DDBJ whole genome shotgun (WGS) entry which is preliminary data.</text>
</comment>
<dbReference type="GO" id="GO:0043957">
    <property type="term" value="F:acryloyl-CoA reductase (NADPH) activity"/>
    <property type="evidence" value="ECO:0007669"/>
    <property type="project" value="TreeGrafter"/>
</dbReference>
<reference evidence="2" key="2">
    <citation type="journal article" date="2014" name="ISME J.">
        <title>Microbial stratification in low pH oxic and suboxic macroscopic growths along an acid mine drainage.</title>
        <authorList>
            <person name="Mendez-Garcia C."/>
            <person name="Mesa V."/>
            <person name="Sprenger R.R."/>
            <person name="Richter M."/>
            <person name="Diez M.S."/>
            <person name="Solano J."/>
            <person name="Bargiela R."/>
            <person name="Golyshina O.V."/>
            <person name="Manteca A."/>
            <person name="Ramos J.L."/>
            <person name="Gallego J.R."/>
            <person name="Llorente I."/>
            <person name="Martins Dos Santos V.A."/>
            <person name="Jensen O.N."/>
            <person name="Pelaez A.I."/>
            <person name="Sanchez J."/>
            <person name="Ferrer M."/>
        </authorList>
    </citation>
    <scope>NUCLEOTIDE SEQUENCE</scope>
</reference>
<dbReference type="Gene3D" id="3.90.180.10">
    <property type="entry name" value="Medium-chain alcohol dehydrogenases, catalytic domain"/>
    <property type="match status" value="1"/>
</dbReference>
<reference evidence="2" key="1">
    <citation type="submission" date="2013-08" db="EMBL/GenBank/DDBJ databases">
        <authorList>
            <person name="Mendez C."/>
            <person name="Richter M."/>
            <person name="Ferrer M."/>
            <person name="Sanchez J."/>
        </authorList>
    </citation>
    <scope>NUCLEOTIDE SEQUENCE</scope>
</reference>
<organism evidence="2">
    <name type="scientific">mine drainage metagenome</name>
    <dbReference type="NCBI Taxonomy" id="410659"/>
    <lineage>
        <taxon>unclassified sequences</taxon>
        <taxon>metagenomes</taxon>
        <taxon>ecological metagenomes</taxon>
    </lineage>
</organism>
<dbReference type="Pfam" id="PF08240">
    <property type="entry name" value="ADH_N"/>
    <property type="match status" value="1"/>
</dbReference>